<dbReference type="InterPro" id="IPR038770">
    <property type="entry name" value="Na+/solute_symporter_sf"/>
</dbReference>
<dbReference type="Pfam" id="PF01758">
    <property type="entry name" value="SBF"/>
    <property type="match status" value="1"/>
</dbReference>
<dbReference type="PANTHER" id="PTHR10361">
    <property type="entry name" value="SODIUM-BILE ACID COTRANSPORTER"/>
    <property type="match status" value="1"/>
</dbReference>
<accession>A0A3M8DMV0</accession>
<dbReference type="EMBL" id="RHHU01000003">
    <property type="protein sequence ID" value="RNB88327.1"/>
    <property type="molecule type" value="Genomic_DNA"/>
</dbReference>
<evidence type="ECO:0000256" key="1">
    <source>
        <dbReference type="ARBA" id="ARBA00004141"/>
    </source>
</evidence>
<name>A0A3M8DMV0_9BACL</name>
<comment type="subcellular location">
    <subcellularLocation>
        <location evidence="1">Membrane</location>
        <topology evidence="1">Multi-pass membrane protein</topology>
    </subcellularLocation>
</comment>
<proteinExistence type="predicted"/>
<evidence type="ECO:0000256" key="4">
    <source>
        <dbReference type="ARBA" id="ARBA00023136"/>
    </source>
</evidence>
<dbReference type="RefSeq" id="WP_122922443.1">
    <property type="nucleotide sequence ID" value="NZ_RHHU01000003.1"/>
</dbReference>
<reference evidence="5 6" key="1">
    <citation type="submission" date="2018-10" db="EMBL/GenBank/DDBJ databases">
        <title>Phylogenomics of Brevibacillus.</title>
        <authorList>
            <person name="Dunlap C."/>
        </authorList>
    </citation>
    <scope>NUCLEOTIDE SEQUENCE [LARGE SCALE GENOMIC DNA]</scope>
    <source>
        <strain evidence="5 6">JCM 15774</strain>
    </source>
</reference>
<dbReference type="Proteomes" id="UP000269573">
    <property type="component" value="Unassembled WGS sequence"/>
</dbReference>
<dbReference type="GO" id="GO:0016020">
    <property type="term" value="C:membrane"/>
    <property type="evidence" value="ECO:0007669"/>
    <property type="project" value="UniProtKB-SubCell"/>
</dbReference>
<evidence type="ECO:0000313" key="5">
    <source>
        <dbReference type="EMBL" id="RNB88327.1"/>
    </source>
</evidence>
<keyword evidence="4" id="KW-0472">Membrane</keyword>
<dbReference type="InterPro" id="IPR002657">
    <property type="entry name" value="BilAc:Na_symport/Acr3"/>
</dbReference>
<keyword evidence="3" id="KW-1133">Transmembrane helix</keyword>
<organism evidence="5 6">
    <name type="scientific">Brevibacillus nitrificans</name>
    <dbReference type="NCBI Taxonomy" id="651560"/>
    <lineage>
        <taxon>Bacteria</taxon>
        <taxon>Bacillati</taxon>
        <taxon>Bacillota</taxon>
        <taxon>Bacilli</taxon>
        <taxon>Bacillales</taxon>
        <taxon>Paenibacillaceae</taxon>
        <taxon>Brevibacillus</taxon>
    </lineage>
</organism>
<sequence length="328" mass="35263">MDYLAKLNKLLEKIMPALTPCSVVIGVLSGSHLQPFSFLSPWVFAFMTFSGSLGSGFGEFARVLARPLPLVVNLLLLHAIMPFVAWGAALLFYPDDVHVLTGLLLAAVIPTGISSFLWTSIYMGNIALTLSIILVDTMLAPLIVPLGMALLVGAKVDMDAGAMMQGLFLMIVLPSLLGMLLNQLTRGEIKKTLAPKLAPFSKLGMGVVVAINASVVSPYLVQVDAKLIGLAALVLLLAILGYLMGWWVSRAFGWKRDIIVTLTFNTGMRNISAGAVMAIAYFPAPVALPVVLGMLFQQTLASTFGKFLSLVEKEHTEKRVEATNQKAM</sequence>
<dbReference type="PANTHER" id="PTHR10361:SF28">
    <property type="entry name" value="P3 PROTEIN-RELATED"/>
    <property type="match status" value="1"/>
</dbReference>
<keyword evidence="2" id="KW-0812">Transmembrane</keyword>
<evidence type="ECO:0000256" key="2">
    <source>
        <dbReference type="ARBA" id="ARBA00022692"/>
    </source>
</evidence>
<keyword evidence="6" id="KW-1185">Reference proteome</keyword>
<dbReference type="Gene3D" id="1.20.1530.20">
    <property type="match status" value="1"/>
</dbReference>
<evidence type="ECO:0000256" key="3">
    <source>
        <dbReference type="ARBA" id="ARBA00022989"/>
    </source>
</evidence>
<dbReference type="InterPro" id="IPR004710">
    <property type="entry name" value="Bilac:Na_transpt"/>
</dbReference>
<dbReference type="AlphaFoldDB" id="A0A3M8DMV0"/>
<comment type="caution">
    <text evidence="5">The sequence shown here is derived from an EMBL/GenBank/DDBJ whole genome shotgun (WGS) entry which is preliminary data.</text>
</comment>
<protein>
    <submittedName>
        <fullName evidence="5">Bile acid:sodium symporter family protein</fullName>
    </submittedName>
</protein>
<evidence type="ECO:0000313" key="6">
    <source>
        <dbReference type="Proteomes" id="UP000269573"/>
    </source>
</evidence>
<gene>
    <name evidence="5" type="ORF">EDM59_04160</name>
</gene>